<keyword evidence="9" id="KW-0963">Cytoplasm</keyword>
<dbReference type="PANTHER" id="PTHR43493">
    <property type="entry name" value="DNA GYRASE/TOPOISOMERASE SUBUNIT A"/>
    <property type="match status" value="1"/>
</dbReference>
<dbReference type="SUPFAM" id="SSF101904">
    <property type="entry name" value="GyrA/ParC C-terminal domain-like"/>
    <property type="match status" value="1"/>
</dbReference>
<proteinExistence type="inferred from homology"/>
<accession>A0A1J5B834</accession>
<keyword evidence="5 9" id="KW-0799">Topoisomerase</keyword>
<dbReference type="PANTHER" id="PTHR43493:SF5">
    <property type="entry name" value="DNA GYRASE SUBUNIT A, CHLOROPLASTIC_MITOCHONDRIAL"/>
    <property type="match status" value="1"/>
</dbReference>
<dbReference type="InterPro" id="IPR013757">
    <property type="entry name" value="Topo_IIA_A_a_sf"/>
</dbReference>
<evidence type="ECO:0000256" key="10">
    <source>
        <dbReference type="PROSITE-ProRule" id="PRU01384"/>
    </source>
</evidence>
<feature type="active site" description="O-(5'-phospho-DNA)-tyrosine intermediate" evidence="9 10">
    <location>
        <position position="120"/>
    </location>
</feature>
<dbReference type="GO" id="GO:0006261">
    <property type="term" value="P:DNA-templated DNA replication"/>
    <property type="evidence" value="ECO:0007669"/>
    <property type="project" value="UniProtKB-UniRule"/>
</dbReference>
<dbReference type="FunFam" id="3.30.1360.40:FF:000002">
    <property type="entry name" value="DNA gyrase subunit A"/>
    <property type="match status" value="1"/>
</dbReference>
<keyword evidence="7 9" id="KW-0413">Isomerase</keyword>
<keyword evidence="3 9" id="KW-0547">Nucleotide-binding</keyword>
<feature type="domain" description="Topo IIA-type catalytic" evidence="11">
    <location>
        <begin position="32"/>
        <end position="525"/>
    </location>
</feature>
<dbReference type="GO" id="GO:0005694">
    <property type="term" value="C:chromosome"/>
    <property type="evidence" value="ECO:0007669"/>
    <property type="project" value="InterPro"/>
</dbReference>
<comment type="similarity">
    <text evidence="2 9">Belongs to the type II topoisomerase GyrA/ParC subunit family.</text>
</comment>
<dbReference type="Pfam" id="PF03989">
    <property type="entry name" value="DNA_gyraseA_C"/>
    <property type="match status" value="6"/>
</dbReference>
<dbReference type="GO" id="GO:0034335">
    <property type="term" value="F:DNA negative supercoiling activity"/>
    <property type="evidence" value="ECO:0007669"/>
    <property type="project" value="UniProtKB-ARBA"/>
</dbReference>
<name>A0A1J5B834_9BACT</name>
<dbReference type="EC" id="5.6.2.2" evidence="9"/>
<comment type="caution">
    <text evidence="12">The sequence shown here is derived from an EMBL/GenBank/DDBJ whole genome shotgun (WGS) entry which is preliminary data.</text>
</comment>
<keyword evidence="6 9" id="KW-0238">DNA-binding</keyword>
<dbReference type="GO" id="GO:0005737">
    <property type="term" value="C:cytoplasm"/>
    <property type="evidence" value="ECO:0007669"/>
    <property type="project" value="UniProtKB-SubCell"/>
</dbReference>
<evidence type="ECO:0000256" key="4">
    <source>
        <dbReference type="ARBA" id="ARBA00022840"/>
    </source>
</evidence>
<dbReference type="InterPro" id="IPR006691">
    <property type="entry name" value="GyrA/parC_rep"/>
</dbReference>
<feature type="short sequence motif" description="GyrA-box" evidence="9">
    <location>
        <begin position="552"/>
        <end position="558"/>
    </location>
</feature>
<dbReference type="SUPFAM" id="SSF56719">
    <property type="entry name" value="Type II DNA topoisomerase"/>
    <property type="match status" value="1"/>
</dbReference>
<comment type="function">
    <text evidence="9">A type II topoisomerase that negatively supercoils closed circular double-stranded (ds) DNA in an ATP-dependent manner to modulate DNA topology and maintain chromosomes in an underwound state. Negative supercoiling favors strand separation, and DNA replication, transcription, recombination and repair, all of which involve strand separation. Also able to catalyze the interconversion of other topological isomers of dsDNA rings, including catenanes and knotted rings. Type II topoisomerases break and join 2 DNA strands simultaneously in an ATP-dependent manner.</text>
</comment>
<evidence type="ECO:0000256" key="2">
    <source>
        <dbReference type="ARBA" id="ARBA00008263"/>
    </source>
</evidence>
<dbReference type="FunFam" id="2.120.10.90:FF:000005">
    <property type="entry name" value="DNA topoisomerase 4 subunit A"/>
    <property type="match status" value="1"/>
</dbReference>
<gene>
    <name evidence="9" type="primary">gyrA</name>
    <name evidence="12" type="ORF">AUK18_02645</name>
</gene>
<protein>
    <recommendedName>
        <fullName evidence="9">DNA gyrase subunit A</fullName>
        <ecNumber evidence="9">5.6.2.2</ecNumber>
    </recommendedName>
</protein>
<dbReference type="Gene3D" id="1.10.268.10">
    <property type="entry name" value="Topoisomerase, domain 3"/>
    <property type="match status" value="1"/>
</dbReference>
<dbReference type="InterPro" id="IPR002205">
    <property type="entry name" value="Topo_IIA_dom_A"/>
</dbReference>
<dbReference type="Proteomes" id="UP000183605">
    <property type="component" value="Unassembled WGS sequence"/>
</dbReference>
<dbReference type="GO" id="GO:0009330">
    <property type="term" value="C:DNA topoisomerase type II (double strand cut, ATP-hydrolyzing) complex"/>
    <property type="evidence" value="ECO:0007669"/>
    <property type="project" value="TreeGrafter"/>
</dbReference>
<comment type="subcellular location">
    <subcellularLocation>
        <location evidence="9">Cytoplasm</location>
    </subcellularLocation>
</comment>
<dbReference type="CDD" id="cd00187">
    <property type="entry name" value="TOP4c"/>
    <property type="match status" value="1"/>
</dbReference>
<dbReference type="PROSITE" id="PS52040">
    <property type="entry name" value="TOPO_IIA"/>
    <property type="match status" value="1"/>
</dbReference>
<dbReference type="AlphaFoldDB" id="A0A1J5B834"/>
<reference evidence="12 13" key="1">
    <citation type="journal article" date="2016" name="Environ. Microbiol.">
        <title>Genomic resolution of a cold subsurface aquifer community provides metabolic insights for novel microbes adapted to high CO concentrations.</title>
        <authorList>
            <person name="Probst A.J."/>
            <person name="Castelle C.J."/>
            <person name="Singh A."/>
            <person name="Brown C.T."/>
            <person name="Anantharaman K."/>
            <person name="Sharon I."/>
            <person name="Hug L.A."/>
            <person name="Burstein D."/>
            <person name="Emerson J.B."/>
            <person name="Thomas B.C."/>
            <person name="Banfield J.F."/>
        </authorList>
    </citation>
    <scope>NUCLEOTIDE SEQUENCE [LARGE SCALE GENOMIC DNA]</scope>
    <source>
        <strain evidence="12">CG2_30_44_31</strain>
    </source>
</reference>
<evidence type="ECO:0000259" key="11">
    <source>
        <dbReference type="PROSITE" id="PS52040"/>
    </source>
</evidence>
<dbReference type="Pfam" id="PF00521">
    <property type="entry name" value="DNA_topoisoIV"/>
    <property type="match status" value="1"/>
</dbReference>
<comment type="catalytic activity">
    <reaction evidence="1 9 10">
        <text>ATP-dependent breakage, passage and rejoining of double-stranded DNA.</text>
        <dbReference type="EC" id="5.6.2.2"/>
    </reaction>
</comment>
<comment type="miscellaneous">
    <text evidence="9">Few gyrases are as efficient as E.coli at forming negative supercoils. Not all organisms have 2 type II topoisomerases; in organisms with a single type II topoisomerase this enzyme also has to decatenate newly replicated chromosomes.</text>
</comment>
<dbReference type="EMBL" id="MNXQ01000049">
    <property type="protein sequence ID" value="OIP03054.1"/>
    <property type="molecule type" value="Genomic_DNA"/>
</dbReference>
<comment type="subunit">
    <text evidence="9">Heterotetramer, composed of two GyrA and two GyrB chains. In the heterotetramer, GyrA contains the active site tyrosine that forms a transient covalent intermediate with DNA, while GyrB binds cofactors and catalyzes ATP hydrolysis.</text>
</comment>
<evidence type="ECO:0000256" key="6">
    <source>
        <dbReference type="ARBA" id="ARBA00023125"/>
    </source>
</evidence>
<evidence type="ECO:0000256" key="9">
    <source>
        <dbReference type="HAMAP-Rule" id="MF_01897"/>
    </source>
</evidence>
<evidence type="ECO:0000256" key="8">
    <source>
        <dbReference type="ARBA" id="ARBA00063644"/>
    </source>
</evidence>
<evidence type="ECO:0000256" key="1">
    <source>
        <dbReference type="ARBA" id="ARBA00000185"/>
    </source>
</evidence>
<comment type="subunit">
    <text evidence="8">Heterotetramer composed of ParC and ParE.</text>
</comment>
<dbReference type="Gene3D" id="3.90.199.10">
    <property type="entry name" value="Topoisomerase II, domain 5"/>
    <property type="match status" value="1"/>
</dbReference>
<evidence type="ECO:0000313" key="13">
    <source>
        <dbReference type="Proteomes" id="UP000183605"/>
    </source>
</evidence>
<keyword evidence="4 9" id="KW-0067">ATP-binding</keyword>
<organism evidence="12 13">
    <name type="scientific">Candidatus Beckwithbacteria bacterium CG2_30_44_31</name>
    <dbReference type="NCBI Taxonomy" id="1805035"/>
    <lineage>
        <taxon>Bacteria</taxon>
        <taxon>Candidatus Beckwithiibacteriota</taxon>
    </lineage>
</organism>
<evidence type="ECO:0000256" key="3">
    <source>
        <dbReference type="ARBA" id="ARBA00022741"/>
    </source>
</evidence>
<dbReference type="GO" id="GO:0003677">
    <property type="term" value="F:DNA binding"/>
    <property type="evidence" value="ECO:0007669"/>
    <property type="project" value="UniProtKB-UniRule"/>
</dbReference>
<dbReference type="Gene3D" id="2.120.10.90">
    <property type="entry name" value="DNA gyrase/topoisomerase IV, subunit A, C-terminal"/>
    <property type="match status" value="1"/>
</dbReference>
<evidence type="ECO:0000313" key="12">
    <source>
        <dbReference type="EMBL" id="OIP03054.1"/>
    </source>
</evidence>
<dbReference type="SMART" id="SM00434">
    <property type="entry name" value="TOP4c"/>
    <property type="match status" value="1"/>
</dbReference>
<dbReference type="NCBIfam" id="NF004043">
    <property type="entry name" value="PRK05560.1"/>
    <property type="match status" value="1"/>
</dbReference>
<dbReference type="InterPro" id="IPR035516">
    <property type="entry name" value="Gyrase/topoIV_suA_C"/>
</dbReference>
<evidence type="ECO:0000256" key="7">
    <source>
        <dbReference type="ARBA" id="ARBA00023235"/>
    </source>
</evidence>
<evidence type="ECO:0000256" key="5">
    <source>
        <dbReference type="ARBA" id="ARBA00023029"/>
    </source>
</evidence>
<dbReference type="HAMAP" id="MF_01897">
    <property type="entry name" value="GyrA"/>
    <property type="match status" value="1"/>
</dbReference>
<dbReference type="FunFam" id="1.10.268.10:FF:000001">
    <property type="entry name" value="DNA gyrase subunit A"/>
    <property type="match status" value="1"/>
</dbReference>
<dbReference type="GO" id="GO:0006265">
    <property type="term" value="P:DNA topological change"/>
    <property type="evidence" value="ECO:0007669"/>
    <property type="project" value="UniProtKB-UniRule"/>
</dbReference>
<dbReference type="GO" id="GO:0005524">
    <property type="term" value="F:ATP binding"/>
    <property type="evidence" value="ECO:0007669"/>
    <property type="project" value="UniProtKB-UniRule"/>
</dbReference>
<dbReference type="InterPro" id="IPR005743">
    <property type="entry name" value="GyrA"/>
</dbReference>
<dbReference type="InterPro" id="IPR050220">
    <property type="entry name" value="Type_II_DNA_Topoisomerases"/>
</dbReference>
<dbReference type="Gene3D" id="3.30.1360.40">
    <property type="match status" value="1"/>
</dbReference>
<dbReference type="InterPro" id="IPR013760">
    <property type="entry name" value="Topo_IIA-like_dom_sf"/>
</dbReference>
<dbReference type="InterPro" id="IPR013758">
    <property type="entry name" value="Topo_IIA_A/C_ab"/>
</dbReference>
<sequence>MNIGQLQPVEITTEMKKSYLDYAMSVIVARALPDVRDGLKPVHRRILFAMKEQGITHSSAYKKSARVVGEVLGKYHPHGDMAVYDAMVRMAQDFSLRYPLVDGHGNFGSIDGDSPAAMRYTEVRLAKISDELLNELNENTVDFIDNFDASLKEPTVMPARLPNLLLMGADGIAVGMATKIPPHNLGEVIDALKLVIKKTKIVPHENQPKNLSNPETIKSELLAGRLESAITSADLMTVLPGPDFPTGGIIYDVSNIEQMYTTGKGSIIVRGKTNIVEGKNNYKIIINELPYQVNKARLIAKIADLARNKKINGIRDIRDESDRTGLQIAVELKKEAKPKAVLNNLFQHTELQSSFPANLVALVDNTPQLCNLRQILLEYLRHRQLVVIRRTQFELKAAKLRGHILEGLKIALDNLDAVIDTIKKSKDADVAKINLMTKFKLSDIQAQAILDMQLRRLAALERQKIEDEYQAILKTIKNLTTLLVTPGKIIETISHELVELKTKYADERRTKIIKSSLKQFSDEDLEPEEACLVTMTATGYIKRMPMNTYRAQRRGGKGVTGMATKDEDEVNRIFSTNTHDTLFIFTDKGRVFRLKVYELPQSSRQAKGQAIINLINIGSDEKIQSVLNLAKDELDKGYLLMVTQKGVIKKTATSLYANIRTNGIIAIKLDAGDQLVWVKQTTGKNHILLVSHNGMSVRFNETDARPIGRSSRGIRGIRLNPNDYVVGMAVFNPQRKKVKGKRKFFQDLLVVMEKGLGKRTNIYEYPLQKRGGKGVKVSQVTDKTGKVVSAHMVTEMIETLLLTSKKAQVIKLPLKNIKRIGRSTQGVILMRFAKAADSVAAVALLEKQED</sequence>